<reference evidence="2" key="1">
    <citation type="journal article" date="2019" name="Sci. Rep.">
        <title>Draft genome of Tanacetum cinerariifolium, the natural source of mosquito coil.</title>
        <authorList>
            <person name="Yamashiro T."/>
            <person name="Shiraishi A."/>
            <person name="Satake H."/>
            <person name="Nakayama K."/>
        </authorList>
    </citation>
    <scope>NUCLEOTIDE SEQUENCE</scope>
</reference>
<gene>
    <name evidence="2" type="ORF">Tci_003850</name>
</gene>
<accession>A0A6L2J545</accession>
<comment type="caution">
    <text evidence="2">The sequence shown here is derived from an EMBL/GenBank/DDBJ whole genome shotgun (WGS) entry which is preliminary data.</text>
</comment>
<dbReference type="Pfam" id="PF03732">
    <property type="entry name" value="Retrotrans_gag"/>
    <property type="match status" value="1"/>
</dbReference>
<evidence type="ECO:0000259" key="1">
    <source>
        <dbReference type="Pfam" id="PF03732"/>
    </source>
</evidence>
<protein>
    <recommendedName>
        <fullName evidence="1">Retrotransposon gag domain-containing protein</fullName>
    </recommendedName>
</protein>
<evidence type="ECO:0000313" key="2">
    <source>
        <dbReference type="EMBL" id="GEU31872.1"/>
    </source>
</evidence>
<sequence length="251" mass="27947">MLTTRQGLSSAAIERLIAQHVADAIAAYEANQSNGNETQNKAGGSAGGVEHTTQGCSYKAFLNCQPQNFIGTKGAVGLTRWFEKMKFVFRISNCATDCQVKFATCTLLDGALTWWNSHVKTKLENKLWNLTVKGTDVVGYTQRFQELALLCPKMVLDDKEKIERYVLLLQLMLTTTKSGKMSRIVIITNNKTKGKKWEGYTLLELVTRHDMLELCRSTTSASFITIVHVPINVETARKSATKQEIVGPLPR</sequence>
<proteinExistence type="predicted"/>
<name>A0A6L2J545_TANCI</name>
<dbReference type="AlphaFoldDB" id="A0A6L2J545"/>
<organism evidence="2">
    <name type="scientific">Tanacetum cinerariifolium</name>
    <name type="common">Dalmatian daisy</name>
    <name type="synonym">Chrysanthemum cinerariifolium</name>
    <dbReference type="NCBI Taxonomy" id="118510"/>
    <lineage>
        <taxon>Eukaryota</taxon>
        <taxon>Viridiplantae</taxon>
        <taxon>Streptophyta</taxon>
        <taxon>Embryophyta</taxon>
        <taxon>Tracheophyta</taxon>
        <taxon>Spermatophyta</taxon>
        <taxon>Magnoliopsida</taxon>
        <taxon>eudicotyledons</taxon>
        <taxon>Gunneridae</taxon>
        <taxon>Pentapetalae</taxon>
        <taxon>asterids</taxon>
        <taxon>campanulids</taxon>
        <taxon>Asterales</taxon>
        <taxon>Asteraceae</taxon>
        <taxon>Asteroideae</taxon>
        <taxon>Anthemideae</taxon>
        <taxon>Anthemidinae</taxon>
        <taxon>Tanacetum</taxon>
    </lineage>
</organism>
<feature type="domain" description="Retrotransposon gag" evidence="1">
    <location>
        <begin position="118"/>
        <end position="166"/>
    </location>
</feature>
<dbReference type="EMBL" id="BKCJ010000294">
    <property type="protein sequence ID" value="GEU31872.1"/>
    <property type="molecule type" value="Genomic_DNA"/>
</dbReference>
<dbReference type="InterPro" id="IPR005162">
    <property type="entry name" value="Retrotrans_gag_dom"/>
</dbReference>